<feature type="compositionally biased region" description="Basic and acidic residues" evidence="1">
    <location>
        <begin position="102"/>
        <end position="117"/>
    </location>
</feature>
<feature type="region of interest" description="Disordered" evidence="1">
    <location>
        <begin position="102"/>
        <end position="149"/>
    </location>
</feature>
<evidence type="ECO:0000256" key="1">
    <source>
        <dbReference type="SAM" id="MobiDB-lite"/>
    </source>
</evidence>
<sequence>MIRMPCPCRLCLATQLMRTKYTPRGHRLFTVNLDPFRIQTDGAAVRITSAKKTRKKKRTQGGSLRWKTPQDDRRSMNTKDRKTLRDDRRIVNAEDRKTLFSTQRRREAQRLEVERRACTKAPGENRMPMKVESSSFGTRQPAMFQERRG</sequence>
<name>A0AAV7SSL7_PLEWA</name>
<comment type="caution">
    <text evidence="2">The sequence shown here is derived from an EMBL/GenBank/DDBJ whole genome shotgun (WGS) entry which is preliminary data.</text>
</comment>
<gene>
    <name evidence="2" type="ORF">NDU88_007388</name>
</gene>
<proteinExistence type="predicted"/>
<dbReference type="Proteomes" id="UP001066276">
    <property type="component" value="Chromosome 4_2"/>
</dbReference>
<reference evidence="2" key="1">
    <citation type="journal article" date="2022" name="bioRxiv">
        <title>Sequencing and chromosome-scale assembly of the giantPleurodeles waltlgenome.</title>
        <authorList>
            <person name="Brown T."/>
            <person name="Elewa A."/>
            <person name="Iarovenko S."/>
            <person name="Subramanian E."/>
            <person name="Araus A.J."/>
            <person name="Petzold A."/>
            <person name="Susuki M."/>
            <person name="Suzuki K.-i.T."/>
            <person name="Hayashi T."/>
            <person name="Toyoda A."/>
            <person name="Oliveira C."/>
            <person name="Osipova E."/>
            <person name="Leigh N.D."/>
            <person name="Simon A."/>
            <person name="Yun M.H."/>
        </authorList>
    </citation>
    <scope>NUCLEOTIDE SEQUENCE</scope>
    <source>
        <strain evidence="2">20211129_DDA</strain>
        <tissue evidence="2">Liver</tissue>
    </source>
</reference>
<dbReference type="EMBL" id="JANPWB010000008">
    <property type="protein sequence ID" value="KAJ1166995.1"/>
    <property type="molecule type" value="Genomic_DNA"/>
</dbReference>
<keyword evidence="3" id="KW-1185">Reference proteome</keyword>
<organism evidence="2 3">
    <name type="scientific">Pleurodeles waltl</name>
    <name type="common">Iberian ribbed newt</name>
    <dbReference type="NCBI Taxonomy" id="8319"/>
    <lineage>
        <taxon>Eukaryota</taxon>
        <taxon>Metazoa</taxon>
        <taxon>Chordata</taxon>
        <taxon>Craniata</taxon>
        <taxon>Vertebrata</taxon>
        <taxon>Euteleostomi</taxon>
        <taxon>Amphibia</taxon>
        <taxon>Batrachia</taxon>
        <taxon>Caudata</taxon>
        <taxon>Salamandroidea</taxon>
        <taxon>Salamandridae</taxon>
        <taxon>Pleurodelinae</taxon>
        <taxon>Pleurodeles</taxon>
    </lineage>
</organism>
<evidence type="ECO:0000313" key="2">
    <source>
        <dbReference type="EMBL" id="KAJ1166995.1"/>
    </source>
</evidence>
<feature type="region of interest" description="Disordered" evidence="1">
    <location>
        <begin position="48"/>
        <end position="83"/>
    </location>
</feature>
<feature type="compositionally biased region" description="Basic and acidic residues" evidence="1">
    <location>
        <begin position="68"/>
        <end position="83"/>
    </location>
</feature>
<accession>A0AAV7SSL7</accession>
<dbReference type="AlphaFoldDB" id="A0AAV7SSL7"/>
<evidence type="ECO:0000313" key="3">
    <source>
        <dbReference type="Proteomes" id="UP001066276"/>
    </source>
</evidence>
<feature type="compositionally biased region" description="Basic residues" evidence="1">
    <location>
        <begin position="49"/>
        <end position="59"/>
    </location>
</feature>
<protein>
    <submittedName>
        <fullName evidence="2">Uncharacterized protein</fullName>
    </submittedName>
</protein>